<dbReference type="Gene3D" id="3.30.2320.30">
    <property type="entry name" value="ATP synthase, E subunit, C-terminal"/>
    <property type="match status" value="1"/>
</dbReference>
<dbReference type="Pfam" id="PF01991">
    <property type="entry name" value="vATP-synt_E"/>
    <property type="match status" value="1"/>
</dbReference>
<keyword evidence="8" id="KW-0175">Coiled coil</keyword>
<dbReference type="InterPro" id="IPR038495">
    <property type="entry name" value="ATPase_E_C"/>
</dbReference>
<evidence type="ECO:0000256" key="7">
    <source>
        <dbReference type="HAMAP-Rule" id="MF_00311"/>
    </source>
</evidence>
<reference evidence="9" key="1">
    <citation type="journal article" date="2020" name="mSystems">
        <title>Genome- and Community-Level Interaction Insights into Carbon Utilization and Element Cycling Functions of Hydrothermarchaeota in Hydrothermal Sediment.</title>
        <authorList>
            <person name="Zhou Z."/>
            <person name="Liu Y."/>
            <person name="Xu W."/>
            <person name="Pan J."/>
            <person name="Luo Z.H."/>
            <person name="Li M."/>
        </authorList>
    </citation>
    <scope>NUCLEOTIDE SEQUENCE [LARGE SCALE GENOMIC DNA]</scope>
    <source>
        <strain evidence="9">SpSt-26</strain>
    </source>
</reference>
<evidence type="ECO:0000256" key="8">
    <source>
        <dbReference type="SAM" id="Coils"/>
    </source>
</evidence>
<comment type="function">
    <text evidence="7">Component of the A-type ATP synthase that produces ATP from ADP in the presence of a proton gradient across the membrane.</text>
</comment>
<evidence type="ECO:0000256" key="1">
    <source>
        <dbReference type="ARBA" id="ARBA00005901"/>
    </source>
</evidence>
<gene>
    <name evidence="7" type="primary">atpE</name>
    <name evidence="9" type="ORF">ENP88_06300</name>
</gene>
<keyword evidence="3 7" id="KW-0375">Hydrogen ion transport</keyword>
<dbReference type="InterPro" id="IPR002842">
    <property type="entry name" value="ATPase_V1_Esu"/>
</dbReference>
<evidence type="ECO:0000313" key="9">
    <source>
        <dbReference type="EMBL" id="HEH35740.1"/>
    </source>
</evidence>
<name>A0A7J2TJG8_ARCFL</name>
<dbReference type="GO" id="GO:0046933">
    <property type="term" value="F:proton-transporting ATP synthase activity, rotational mechanism"/>
    <property type="evidence" value="ECO:0007669"/>
    <property type="project" value="UniProtKB-UniRule"/>
</dbReference>
<proteinExistence type="inferred from homology"/>
<dbReference type="SUPFAM" id="SSF160527">
    <property type="entry name" value="V-type ATPase subunit E-like"/>
    <property type="match status" value="1"/>
</dbReference>
<protein>
    <recommendedName>
        <fullName evidence="7">A-type ATP synthase subunit E</fullName>
    </recommendedName>
</protein>
<dbReference type="GO" id="GO:0046961">
    <property type="term" value="F:proton-transporting ATPase activity, rotational mechanism"/>
    <property type="evidence" value="ECO:0007669"/>
    <property type="project" value="InterPro"/>
</dbReference>
<evidence type="ECO:0000256" key="4">
    <source>
        <dbReference type="ARBA" id="ARBA00023065"/>
    </source>
</evidence>
<keyword evidence="4 7" id="KW-0406">Ion transport</keyword>
<keyword evidence="6 7" id="KW-0066">ATP synthesis</keyword>
<accession>A0A7J2TJG8</accession>
<dbReference type="GO" id="GO:0033178">
    <property type="term" value="C:proton-transporting two-sector ATPase complex, catalytic domain"/>
    <property type="evidence" value="ECO:0007669"/>
    <property type="project" value="InterPro"/>
</dbReference>
<feature type="coiled-coil region" evidence="8">
    <location>
        <begin position="11"/>
        <end position="64"/>
    </location>
</feature>
<comment type="caution">
    <text evidence="9">The sequence shown here is derived from an EMBL/GenBank/DDBJ whole genome shotgun (WGS) entry which is preliminary data.</text>
</comment>
<evidence type="ECO:0000256" key="5">
    <source>
        <dbReference type="ARBA" id="ARBA00023136"/>
    </source>
</evidence>
<keyword evidence="2 7" id="KW-0813">Transport</keyword>
<sequence length="188" mass="21850">MPLDAVLKEIRIKGEEEVKRIEEEAKREVEKIIKEAKIEAEALIKKAKEEAEKEGEALRKQEISSLNLEMKRLMLAKQKEITDEVFKMLRKKIAEMDEKMRKELIKTLIEKNAKDNMNLYVRKEDEKIVREILEELKMNLKIAGNISALGGIIIEDPSGEVRVNLTFDELLNQLYEKKLNEVAKVLFG</sequence>
<evidence type="ECO:0000256" key="6">
    <source>
        <dbReference type="ARBA" id="ARBA00023310"/>
    </source>
</evidence>
<organism evidence="9">
    <name type="scientific">Archaeoglobus fulgidus</name>
    <dbReference type="NCBI Taxonomy" id="2234"/>
    <lineage>
        <taxon>Archaea</taxon>
        <taxon>Methanobacteriati</taxon>
        <taxon>Methanobacteriota</taxon>
        <taxon>Archaeoglobi</taxon>
        <taxon>Archaeoglobales</taxon>
        <taxon>Archaeoglobaceae</taxon>
        <taxon>Archaeoglobus</taxon>
    </lineage>
</organism>
<evidence type="ECO:0000256" key="3">
    <source>
        <dbReference type="ARBA" id="ARBA00022781"/>
    </source>
</evidence>
<dbReference type="HAMAP" id="MF_00311">
    <property type="entry name" value="ATP_synth_E_arch"/>
    <property type="match status" value="1"/>
</dbReference>
<dbReference type="GO" id="GO:0042777">
    <property type="term" value="P:proton motive force-driven plasma membrane ATP synthesis"/>
    <property type="evidence" value="ECO:0007669"/>
    <property type="project" value="UniProtKB-UniRule"/>
</dbReference>
<dbReference type="GO" id="GO:0005524">
    <property type="term" value="F:ATP binding"/>
    <property type="evidence" value="ECO:0007669"/>
    <property type="project" value="UniProtKB-UniRule"/>
</dbReference>
<dbReference type="NCBIfam" id="NF002629">
    <property type="entry name" value="PRK02292.1"/>
    <property type="match status" value="1"/>
</dbReference>
<keyword evidence="5 7" id="KW-0472">Membrane</keyword>
<comment type="similarity">
    <text evidence="1 7">Belongs to the V-ATPase E subunit family.</text>
</comment>
<dbReference type="AlphaFoldDB" id="A0A7J2TJG8"/>
<comment type="subunit">
    <text evidence="7">Has multiple subunits with at least A(3), B(3), C, D, E, F, H, I and proteolipid K(x).</text>
</comment>
<evidence type="ECO:0000256" key="2">
    <source>
        <dbReference type="ARBA" id="ARBA00022448"/>
    </source>
</evidence>
<keyword evidence="7" id="KW-1003">Cell membrane</keyword>
<comment type="subcellular location">
    <subcellularLocation>
        <location evidence="7">Cell membrane</location>
        <topology evidence="7">Peripheral membrane protein</topology>
    </subcellularLocation>
</comment>
<dbReference type="GO" id="GO:0005886">
    <property type="term" value="C:plasma membrane"/>
    <property type="evidence" value="ECO:0007669"/>
    <property type="project" value="UniProtKB-SubCell"/>
</dbReference>
<dbReference type="EMBL" id="DSLA01000096">
    <property type="protein sequence ID" value="HEH35740.1"/>
    <property type="molecule type" value="Genomic_DNA"/>
</dbReference>